<evidence type="ECO:0000313" key="1">
    <source>
        <dbReference type="EMBL" id="KAJ9112938.1"/>
    </source>
</evidence>
<accession>A0ACC2WNE2</accession>
<protein>
    <submittedName>
        <fullName evidence="1">Uncharacterized protein</fullName>
    </submittedName>
</protein>
<comment type="caution">
    <text evidence="1">The sequence shown here is derived from an EMBL/GenBank/DDBJ whole genome shotgun (WGS) entry which is preliminary data.</text>
</comment>
<dbReference type="EMBL" id="JASBWR010000003">
    <property type="protein sequence ID" value="KAJ9112938.1"/>
    <property type="molecule type" value="Genomic_DNA"/>
</dbReference>
<proteinExistence type="predicted"/>
<dbReference type="Proteomes" id="UP001241377">
    <property type="component" value="Unassembled WGS sequence"/>
</dbReference>
<gene>
    <name evidence="1" type="ORF">QFC19_000493</name>
</gene>
<evidence type="ECO:0000313" key="2">
    <source>
        <dbReference type="Proteomes" id="UP001241377"/>
    </source>
</evidence>
<keyword evidence="2" id="KW-1185">Reference proteome</keyword>
<reference evidence="1" key="1">
    <citation type="submission" date="2023-04" db="EMBL/GenBank/DDBJ databases">
        <title>Draft Genome sequencing of Naganishia species isolated from polar environments using Oxford Nanopore Technology.</title>
        <authorList>
            <person name="Leo P."/>
            <person name="Venkateswaran K."/>
        </authorList>
    </citation>
    <scope>NUCLEOTIDE SEQUENCE</scope>
    <source>
        <strain evidence="1">MNA-CCFEE 5261</strain>
    </source>
</reference>
<sequence length="343" mass="37975">MRLRVRSSSGNDIINLDNDSVDVAGLLRAIKKSEKLNFSPQNDVVSIKQGFPPKLVDHTNHDLSLEKAGIKNGDLLLVSFGTTKECGAKITNEPMAKMDTNSSSVGTASTSSFQSETIPSVFLSPEHLILRNIPDDNSCMFNALAYCIYGPDSYKPNGTCPPSKLRKIIAAALTADPFQYDELVLGRPVEKYIEWIQTKNAWGGAIELGILAKHFQIRINCIDIELGSIIRFQDESDGALKAECSIYLVYLGVHYDVIALNKVLSLQHRPDDVCKFAIDSPVEQKVETGVHELCKKLQTQNYTTNTTTFRVRCLECYKILVGETGASRHANETGHYLFGEVDK</sequence>
<name>A0ACC2WNE2_9TREE</name>
<organism evidence="1 2">
    <name type="scientific">Naganishia cerealis</name>
    <dbReference type="NCBI Taxonomy" id="610337"/>
    <lineage>
        <taxon>Eukaryota</taxon>
        <taxon>Fungi</taxon>
        <taxon>Dikarya</taxon>
        <taxon>Basidiomycota</taxon>
        <taxon>Agaricomycotina</taxon>
        <taxon>Tremellomycetes</taxon>
        <taxon>Filobasidiales</taxon>
        <taxon>Filobasidiaceae</taxon>
        <taxon>Naganishia</taxon>
    </lineage>
</organism>